<comment type="catalytic activity">
    <reaction evidence="1 9 11">
        <text>Hydrolyzes single-stranded DNA or mismatched double-stranded DNA and polynucleotides, releasing free uracil.</text>
        <dbReference type="EC" id="3.2.2.27"/>
    </reaction>
</comment>
<dbReference type="CDD" id="cd10027">
    <property type="entry name" value="UDG-F1-like"/>
    <property type="match status" value="1"/>
</dbReference>
<dbReference type="InterPro" id="IPR018085">
    <property type="entry name" value="Ura-DNA_Glyclase_AS"/>
</dbReference>
<keyword evidence="8 9" id="KW-0234">DNA repair</keyword>
<dbReference type="NCBIfam" id="TIGR00628">
    <property type="entry name" value="ung"/>
    <property type="match status" value="1"/>
</dbReference>
<dbReference type="InterPro" id="IPR005122">
    <property type="entry name" value="Uracil-DNA_glycosylase-like"/>
</dbReference>
<dbReference type="Proteomes" id="UP001303532">
    <property type="component" value="Chromosome"/>
</dbReference>
<dbReference type="RefSeq" id="WP_323692256.1">
    <property type="nucleotide sequence ID" value="NZ_CP116341.1"/>
</dbReference>
<dbReference type="SMART" id="SM00986">
    <property type="entry name" value="UDG"/>
    <property type="match status" value="1"/>
</dbReference>
<keyword evidence="9" id="KW-0963">Cytoplasm</keyword>
<evidence type="ECO:0000256" key="2">
    <source>
        <dbReference type="ARBA" id="ARBA00002631"/>
    </source>
</evidence>
<evidence type="ECO:0000256" key="7">
    <source>
        <dbReference type="ARBA" id="ARBA00022801"/>
    </source>
</evidence>
<evidence type="ECO:0000256" key="4">
    <source>
        <dbReference type="ARBA" id="ARBA00012030"/>
    </source>
</evidence>
<dbReference type="SMART" id="SM00987">
    <property type="entry name" value="UreE_C"/>
    <property type="match status" value="1"/>
</dbReference>
<dbReference type="Pfam" id="PF03167">
    <property type="entry name" value="UDG"/>
    <property type="match status" value="1"/>
</dbReference>
<accession>A0ABZ0KW15</accession>
<reference evidence="13 14" key="1">
    <citation type="submission" date="2023-01" db="EMBL/GenBank/DDBJ databases">
        <title>Sporosarcina sp. nov., isolated from Korean tranditional fermented seafood 'Jeotgal'.</title>
        <authorList>
            <person name="Yang A.-I."/>
        </authorList>
    </citation>
    <scope>NUCLEOTIDE SEQUENCE [LARGE SCALE GENOMIC DNA]</scope>
    <source>
        <strain evidence="13 14">B2O-1</strain>
    </source>
</reference>
<dbReference type="PROSITE" id="PS00130">
    <property type="entry name" value="U_DNA_GLYCOSYLASE"/>
    <property type="match status" value="1"/>
</dbReference>
<dbReference type="HAMAP" id="MF_00148">
    <property type="entry name" value="UDG"/>
    <property type="match status" value="1"/>
</dbReference>
<dbReference type="EMBL" id="CP116341">
    <property type="protein sequence ID" value="WOV84607.1"/>
    <property type="molecule type" value="Genomic_DNA"/>
</dbReference>
<protein>
    <recommendedName>
        <fullName evidence="5 9">Uracil-DNA glycosylase</fullName>
        <shortName evidence="9">UDG</shortName>
        <ecNumber evidence="4 9">3.2.2.27</ecNumber>
    </recommendedName>
</protein>
<dbReference type="PANTHER" id="PTHR11264:SF0">
    <property type="entry name" value="URACIL-DNA GLYCOSYLASE"/>
    <property type="match status" value="1"/>
</dbReference>
<name>A0ABZ0KW15_9BACL</name>
<comment type="function">
    <text evidence="2 9 11">Excises uracil residues from the DNA which can arise as a result of misincorporation of dUMP residues by DNA polymerase or due to deamination of cytosine.</text>
</comment>
<dbReference type="InterPro" id="IPR036895">
    <property type="entry name" value="Uracil-DNA_glycosylase-like_sf"/>
</dbReference>
<evidence type="ECO:0000256" key="1">
    <source>
        <dbReference type="ARBA" id="ARBA00001400"/>
    </source>
</evidence>
<evidence type="ECO:0000256" key="11">
    <source>
        <dbReference type="RuleBase" id="RU003780"/>
    </source>
</evidence>
<dbReference type="InterPro" id="IPR002043">
    <property type="entry name" value="UDG_fam1"/>
</dbReference>
<sequence length="229" mass="26032">MKPQFGSQWDEVLQDAFKAPSYVQLREFLKKEYGEQVIYPKMDYIWNAFRQTPYESVKVVILGQDPYHGPGQAHGLSFSVQPGVKIPPSLRNIFKELVSDIGCSIPESGSLLGWAEQGVLLMNTVLTVREGEAHSHRKQGWETFTDEVIRKLSDRDEPIVFILWGRPAQEKKRLIDLTKHVTIESVHPSPLSANRGFFGSRPFSKTNEQLLSWGESEIDWCKTGQQGLS</sequence>
<dbReference type="NCBIfam" id="NF003592">
    <property type="entry name" value="PRK05254.1-5"/>
    <property type="match status" value="1"/>
</dbReference>
<keyword evidence="14" id="KW-1185">Reference proteome</keyword>
<keyword evidence="6 9" id="KW-0227">DNA damage</keyword>
<feature type="domain" description="Uracil-DNA glycosylase-like" evidence="12">
    <location>
        <begin position="50"/>
        <end position="210"/>
    </location>
</feature>
<dbReference type="NCBIfam" id="NF003589">
    <property type="entry name" value="PRK05254.1-2"/>
    <property type="match status" value="1"/>
</dbReference>
<proteinExistence type="inferred from homology"/>
<dbReference type="NCBIfam" id="NF003588">
    <property type="entry name" value="PRK05254.1-1"/>
    <property type="match status" value="1"/>
</dbReference>
<keyword evidence="13" id="KW-0326">Glycosidase</keyword>
<dbReference type="SUPFAM" id="SSF52141">
    <property type="entry name" value="Uracil-DNA glycosylase-like"/>
    <property type="match status" value="1"/>
</dbReference>
<evidence type="ECO:0000313" key="14">
    <source>
        <dbReference type="Proteomes" id="UP001303532"/>
    </source>
</evidence>
<evidence type="ECO:0000256" key="3">
    <source>
        <dbReference type="ARBA" id="ARBA00008184"/>
    </source>
</evidence>
<comment type="similarity">
    <text evidence="3 9 11">Belongs to the uracil-DNA glycosylase (UDG) superfamily. UNG family.</text>
</comment>
<evidence type="ECO:0000256" key="5">
    <source>
        <dbReference type="ARBA" id="ARBA00018429"/>
    </source>
</evidence>
<evidence type="ECO:0000313" key="13">
    <source>
        <dbReference type="EMBL" id="WOV84607.1"/>
    </source>
</evidence>
<evidence type="ECO:0000256" key="9">
    <source>
        <dbReference type="HAMAP-Rule" id="MF_00148"/>
    </source>
</evidence>
<gene>
    <name evidence="9" type="primary">ung</name>
    <name evidence="13" type="ORF">PGH26_01410</name>
</gene>
<dbReference type="GO" id="GO:0004844">
    <property type="term" value="F:uracil DNA N-glycosylase activity"/>
    <property type="evidence" value="ECO:0007669"/>
    <property type="project" value="UniProtKB-EC"/>
</dbReference>
<evidence type="ECO:0000259" key="12">
    <source>
        <dbReference type="SMART" id="SM00986"/>
    </source>
</evidence>
<evidence type="ECO:0000256" key="8">
    <source>
        <dbReference type="ARBA" id="ARBA00023204"/>
    </source>
</evidence>
<evidence type="ECO:0000256" key="10">
    <source>
        <dbReference type="PROSITE-ProRule" id="PRU10072"/>
    </source>
</evidence>
<dbReference type="PANTHER" id="PTHR11264">
    <property type="entry name" value="URACIL-DNA GLYCOSYLASE"/>
    <property type="match status" value="1"/>
</dbReference>
<dbReference type="NCBIfam" id="NF003591">
    <property type="entry name" value="PRK05254.1-4"/>
    <property type="match status" value="1"/>
</dbReference>
<feature type="active site" description="Proton acceptor" evidence="9 10">
    <location>
        <position position="65"/>
    </location>
</feature>
<organism evidence="13 14">
    <name type="scientific">Sporosarcina jeotgali</name>
    <dbReference type="NCBI Taxonomy" id="3020056"/>
    <lineage>
        <taxon>Bacteria</taxon>
        <taxon>Bacillati</taxon>
        <taxon>Bacillota</taxon>
        <taxon>Bacilli</taxon>
        <taxon>Bacillales</taxon>
        <taxon>Caryophanaceae</taxon>
        <taxon>Sporosarcina</taxon>
    </lineage>
</organism>
<evidence type="ECO:0000256" key="6">
    <source>
        <dbReference type="ARBA" id="ARBA00022763"/>
    </source>
</evidence>
<comment type="subcellular location">
    <subcellularLocation>
        <location evidence="9">Cytoplasm</location>
    </subcellularLocation>
</comment>
<dbReference type="Gene3D" id="3.40.470.10">
    <property type="entry name" value="Uracil-DNA glycosylase-like domain"/>
    <property type="match status" value="1"/>
</dbReference>
<keyword evidence="7 9" id="KW-0378">Hydrolase</keyword>
<dbReference type="EC" id="3.2.2.27" evidence="4 9"/>